<protein>
    <submittedName>
        <fullName evidence="2">Uncharacterized protein</fullName>
    </submittedName>
</protein>
<evidence type="ECO:0000313" key="3">
    <source>
        <dbReference type="Proteomes" id="UP000321943"/>
    </source>
</evidence>
<sequence>MEFKIEQITFEDLKKSLNKKQVEIDKFLNKMKKEMIKEFKKERKGCCYNCLKEENKKEEKSMICNSHTVPQSILKNIVINEKVYYYSNNILEMPYEKKDKGLNEAGTFHLICRKCDNDIFTQYENEISIYGIKLSNKALRQIEMKNVLKMIYENKLEYIGYKKRMEYLNSCMNFGNTPFFVDLIEDIKDTYVKKEEYRKQIDKFEKRYDYLKKGEVRYRVLYEEELPYIIPIAFQTTIGLITDFEGNYINNPLEDYEKSEFFYFCCFPFKEKDNMKQSGSKIIVFEDINNKRYKTFFDKLKKFEKNEQLAILNYILFAYSEEYFISKGISKEVLQRLKTLANITPDLKIYNEVPEEKIRQEYAKIYDYSKYNEYPNLFLKKYEIKL</sequence>
<evidence type="ECO:0000313" key="2">
    <source>
        <dbReference type="EMBL" id="BBM43015.1"/>
    </source>
</evidence>
<dbReference type="RefSeq" id="WP_018497844.1">
    <property type="nucleotide sequence ID" value="NZ_AP019829.2"/>
</dbReference>
<dbReference type="EMBL" id="AP019829">
    <property type="protein sequence ID" value="BBM43015.1"/>
    <property type="molecule type" value="Genomic_DNA"/>
</dbReference>
<name>A0A7U6LAU8_9FUSO</name>
<dbReference type="Proteomes" id="UP000321943">
    <property type="component" value="Chromosome"/>
</dbReference>
<dbReference type="KEGG" id="lwd:JCM16777_1265"/>
<accession>A0A7U6LAU8</accession>
<dbReference type="GeneID" id="84804583"/>
<proteinExistence type="predicted"/>
<keyword evidence="1" id="KW-0175">Coiled coil</keyword>
<organism evidence="2 3">
    <name type="scientific">Leptotrichia wadei</name>
    <dbReference type="NCBI Taxonomy" id="157687"/>
    <lineage>
        <taxon>Bacteria</taxon>
        <taxon>Fusobacteriati</taxon>
        <taxon>Fusobacteriota</taxon>
        <taxon>Fusobacteriia</taxon>
        <taxon>Fusobacteriales</taxon>
        <taxon>Leptotrichiaceae</taxon>
        <taxon>Leptotrichia</taxon>
    </lineage>
</organism>
<gene>
    <name evidence="2" type="ORF">JCM16777_1265</name>
</gene>
<reference evidence="2 3" key="1">
    <citation type="submission" date="2019-07" db="EMBL/GenBank/DDBJ databases">
        <title>Complete Genome Sequence of Leptotrichia wadei Strain JCM16777.</title>
        <authorList>
            <person name="Watanabe S."/>
            <person name="Cui L."/>
        </authorList>
    </citation>
    <scope>NUCLEOTIDE SEQUENCE [LARGE SCALE GENOMIC DNA]</scope>
    <source>
        <strain evidence="2 3">JCM16777</strain>
    </source>
</reference>
<feature type="coiled-coil region" evidence="1">
    <location>
        <begin position="187"/>
        <end position="214"/>
    </location>
</feature>
<dbReference type="AlphaFoldDB" id="A0A7U6LAU8"/>
<evidence type="ECO:0000256" key="1">
    <source>
        <dbReference type="SAM" id="Coils"/>
    </source>
</evidence>